<dbReference type="EMBL" id="CM000126">
    <property type="protein sequence ID" value="EAY74934.1"/>
    <property type="molecule type" value="Genomic_DNA"/>
</dbReference>
<reference evidence="5 6" key="1">
    <citation type="journal article" date="2005" name="PLoS Biol.">
        <title>The genomes of Oryza sativa: a history of duplications.</title>
        <authorList>
            <person name="Yu J."/>
            <person name="Wang J."/>
            <person name="Lin W."/>
            <person name="Li S."/>
            <person name="Li H."/>
            <person name="Zhou J."/>
            <person name="Ni P."/>
            <person name="Dong W."/>
            <person name="Hu S."/>
            <person name="Zeng C."/>
            <person name="Zhang J."/>
            <person name="Zhang Y."/>
            <person name="Li R."/>
            <person name="Xu Z."/>
            <person name="Li S."/>
            <person name="Li X."/>
            <person name="Zheng H."/>
            <person name="Cong L."/>
            <person name="Lin L."/>
            <person name="Yin J."/>
            <person name="Geng J."/>
            <person name="Li G."/>
            <person name="Shi J."/>
            <person name="Liu J."/>
            <person name="Lv H."/>
            <person name="Li J."/>
            <person name="Wang J."/>
            <person name="Deng Y."/>
            <person name="Ran L."/>
            <person name="Shi X."/>
            <person name="Wang X."/>
            <person name="Wu Q."/>
            <person name="Li C."/>
            <person name="Ren X."/>
            <person name="Wang J."/>
            <person name="Wang X."/>
            <person name="Li D."/>
            <person name="Liu D."/>
            <person name="Zhang X."/>
            <person name="Ji Z."/>
            <person name="Zhao W."/>
            <person name="Sun Y."/>
            <person name="Zhang Z."/>
            <person name="Bao J."/>
            <person name="Han Y."/>
            <person name="Dong L."/>
            <person name="Ji J."/>
            <person name="Chen P."/>
            <person name="Wu S."/>
            <person name="Liu J."/>
            <person name="Xiao Y."/>
            <person name="Bu D."/>
            <person name="Tan J."/>
            <person name="Yang L."/>
            <person name="Ye C."/>
            <person name="Zhang J."/>
            <person name="Xu J."/>
            <person name="Zhou Y."/>
            <person name="Yu Y."/>
            <person name="Zhang B."/>
            <person name="Zhuang S."/>
            <person name="Wei H."/>
            <person name="Liu B."/>
            <person name="Lei M."/>
            <person name="Yu H."/>
            <person name="Li Y."/>
            <person name="Xu H."/>
            <person name="Wei S."/>
            <person name="He X."/>
            <person name="Fang L."/>
            <person name="Zhang Z."/>
            <person name="Zhang Y."/>
            <person name="Huang X."/>
            <person name="Su Z."/>
            <person name="Tong W."/>
            <person name="Li J."/>
            <person name="Tong Z."/>
            <person name="Li S."/>
            <person name="Ye J."/>
            <person name="Wang L."/>
            <person name="Fang L."/>
            <person name="Lei T."/>
            <person name="Chen C."/>
            <person name="Chen H."/>
            <person name="Xu Z."/>
            <person name="Li H."/>
            <person name="Huang H."/>
            <person name="Zhang F."/>
            <person name="Xu H."/>
            <person name="Li N."/>
            <person name="Zhao C."/>
            <person name="Li S."/>
            <person name="Dong L."/>
            <person name="Huang Y."/>
            <person name="Li L."/>
            <person name="Xi Y."/>
            <person name="Qi Q."/>
            <person name="Li W."/>
            <person name="Zhang B."/>
            <person name="Hu W."/>
            <person name="Zhang Y."/>
            <person name="Tian X."/>
            <person name="Jiao Y."/>
            <person name="Liang X."/>
            <person name="Jin J."/>
            <person name="Gao L."/>
            <person name="Zheng W."/>
            <person name="Hao B."/>
            <person name="Liu S."/>
            <person name="Wang W."/>
            <person name="Yuan L."/>
            <person name="Cao M."/>
            <person name="McDermott J."/>
            <person name="Samudrala R."/>
            <person name="Wang J."/>
            <person name="Wong G.K."/>
            <person name="Yang H."/>
        </authorList>
    </citation>
    <scope>NUCLEOTIDE SEQUENCE [LARGE SCALE GENOMIC DNA]</scope>
    <source>
        <strain evidence="6">cv. 93-11</strain>
    </source>
</reference>
<protein>
    <recommendedName>
        <fullName evidence="4">ENT domain-containing protein</fullName>
    </recommendedName>
</protein>
<dbReference type="Pfam" id="PF03735">
    <property type="entry name" value="ENT"/>
    <property type="match status" value="1"/>
</dbReference>
<dbReference type="SMART" id="SM01191">
    <property type="entry name" value="ENT"/>
    <property type="match status" value="1"/>
</dbReference>
<dbReference type="PANTHER" id="PTHR33432">
    <property type="entry name" value="PROTEIN EMSY-LIKE 4"/>
    <property type="match status" value="1"/>
</dbReference>
<name>A2WSI8_ORYSI</name>
<keyword evidence="6" id="KW-1185">Reference proteome</keyword>
<feature type="region of interest" description="Disordered" evidence="3">
    <location>
        <begin position="281"/>
        <end position="374"/>
    </location>
</feature>
<dbReference type="GO" id="GO:0005634">
    <property type="term" value="C:nucleus"/>
    <property type="evidence" value="ECO:0007669"/>
    <property type="project" value="UniProtKB-SubCell"/>
</dbReference>
<dbReference type="PANTHER" id="PTHR33432:SF35">
    <property type="entry name" value="OS01G0611200 PROTEIN"/>
    <property type="match status" value="1"/>
</dbReference>
<dbReference type="AlphaFoldDB" id="A2WSI8"/>
<dbReference type="InterPro" id="IPR036142">
    <property type="entry name" value="ENT_dom-like_sf"/>
</dbReference>
<organism evidence="5 6">
    <name type="scientific">Oryza sativa subsp. indica</name>
    <name type="common">Rice</name>
    <dbReference type="NCBI Taxonomy" id="39946"/>
    <lineage>
        <taxon>Eukaryota</taxon>
        <taxon>Viridiplantae</taxon>
        <taxon>Streptophyta</taxon>
        <taxon>Embryophyta</taxon>
        <taxon>Tracheophyta</taxon>
        <taxon>Spermatophyta</taxon>
        <taxon>Magnoliopsida</taxon>
        <taxon>Liliopsida</taxon>
        <taxon>Poales</taxon>
        <taxon>Poaceae</taxon>
        <taxon>BOP clade</taxon>
        <taxon>Oryzoideae</taxon>
        <taxon>Oryzeae</taxon>
        <taxon>Oryzinae</taxon>
        <taxon>Oryza</taxon>
        <taxon>Oryza sativa</taxon>
    </lineage>
</organism>
<dbReference type="STRING" id="39946.A2WSI8"/>
<dbReference type="InterPro" id="IPR005491">
    <property type="entry name" value="ENT_dom"/>
</dbReference>
<dbReference type="SUPFAM" id="SSF158639">
    <property type="entry name" value="ENT-like"/>
    <property type="match status" value="1"/>
</dbReference>
<feature type="domain" description="ENT" evidence="4">
    <location>
        <begin position="402"/>
        <end position="468"/>
    </location>
</feature>
<dbReference type="InterPro" id="IPR033485">
    <property type="entry name" value="EMSY-LIKE_plant"/>
</dbReference>
<sequence>MAMGEAGDEAEGQGLLLLLLDPNQAGGGAAAAEEAEAAAMRINLGNKVEAWCGDPSMGGWRLGVVVWGNGHQYNIRWDGGDVVSGRIRRVSVRPPPPHLEIPADLEAGDLVEALDDRMWKLAELVRAGDGDGEGEFTVKIVGSPSAITVPPSMVRVRQVLTDGDIWVATYKGEEIPGAREPTARPNAAANRRAPAAAAKHRPAADQFAPPPAPSHQWAKIKRSRHATDHDAAGEVRRVEANSKRIRAMEEEEGELLVGYGNVEVVRANEPPPTAVFVNKQQEMSDEETDDDAKSVSSAGSGSSSNSESSSDGSSSESDNGDRAAPRSPPGDAQVAANQPPPPPSQPQCQPHIKEERADDDDVRTKSRAATAMKPRPAVAPIMQRRLANEQPPPPLAAAAAAVGEQIHRLEVDAYGALMRVFHATGALTWEKEELLTQLRLQLHVSSDEHLQLIRALNGGRRRLPKPEN</sequence>
<evidence type="ECO:0000313" key="6">
    <source>
        <dbReference type="Proteomes" id="UP000007015"/>
    </source>
</evidence>
<dbReference type="Gramene" id="BGIOSGA001222-TA">
    <property type="protein sequence ID" value="BGIOSGA001222-PA"/>
    <property type="gene ID" value="BGIOSGA001222"/>
</dbReference>
<evidence type="ECO:0000259" key="4">
    <source>
        <dbReference type="PROSITE" id="PS51138"/>
    </source>
</evidence>
<evidence type="ECO:0000313" key="5">
    <source>
        <dbReference type="EMBL" id="EAY74934.1"/>
    </source>
</evidence>
<feature type="compositionally biased region" description="Low complexity" evidence="3">
    <location>
        <begin position="178"/>
        <end position="197"/>
    </location>
</feature>
<evidence type="ECO:0000256" key="2">
    <source>
        <dbReference type="ARBA" id="ARBA00023242"/>
    </source>
</evidence>
<accession>A2WSI8</accession>
<evidence type="ECO:0000256" key="3">
    <source>
        <dbReference type="SAM" id="MobiDB-lite"/>
    </source>
</evidence>
<dbReference type="HOGENOM" id="CLU_046482_0_0_1"/>
<keyword evidence="2" id="KW-0539">Nucleus</keyword>
<comment type="subcellular location">
    <subcellularLocation>
        <location evidence="1">Nucleus</location>
    </subcellularLocation>
</comment>
<evidence type="ECO:0000256" key="1">
    <source>
        <dbReference type="ARBA" id="ARBA00004123"/>
    </source>
</evidence>
<feature type="compositionally biased region" description="Basic and acidic residues" evidence="3">
    <location>
        <begin position="225"/>
        <end position="238"/>
    </location>
</feature>
<gene>
    <name evidence="5" type="ORF">OsI_02828</name>
</gene>
<proteinExistence type="predicted"/>
<feature type="compositionally biased region" description="Low complexity" evidence="3">
    <location>
        <begin position="294"/>
        <end position="317"/>
    </location>
</feature>
<dbReference type="Gene3D" id="1.10.1240.40">
    <property type="entry name" value="ENT domain"/>
    <property type="match status" value="1"/>
</dbReference>
<dbReference type="PROSITE" id="PS51138">
    <property type="entry name" value="ENT"/>
    <property type="match status" value="1"/>
</dbReference>
<dbReference type="Proteomes" id="UP000007015">
    <property type="component" value="Chromosome 1"/>
</dbReference>
<dbReference type="OMA" id="NGHQYNI"/>
<feature type="region of interest" description="Disordered" evidence="3">
    <location>
        <begin position="176"/>
        <end position="238"/>
    </location>
</feature>
<dbReference type="GO" id="GO:0050832">
    <property type="term" value="P:defense response to fungus"/>
    <property type="evidence" value="ECO:0007669"/>
    <property type="project" value="InterPro"/>
</dbReference>